<dbReference type="RefSeq" id="XP_016438348.1">
    <property type="nucleotide sequence ID" value="XM_016582862.1"/>
</dbReference>
<feature type="coiled-coil region" evidence="1">
    <location>
        <begin position="39"/>
        <end position="140"/>
    </location>
</feature>
<evidence type="ECO:0000256" key="2">
    <source>
        <dbReference type="SAM" id="MobiDB-lite"/>
    </source>
</evidence>
<dbReference type="AlphaFoldDB" id="A0A1S3XEU7"/>
<gene>
    <name evidence="3" type="primary">LOC107764302</name>
</gene>
<proteinExistence type="predicted"/>
<dbReference type="KEGG" id="nta:107764302"/>
<protein>
    <submittedName>
        <fullName evidence="3">Uncharacterized protein</fullName>
    </submittedName>
</protein>
<evidence type="ECO:0000256" key="1">
    <source>
        <dbReference type="SAM" id="Coils"/>
    </source>
</evidence>
<feature type="compositionally biased region" description="Acidic residues" evidence="2">
    <location>
        <begin position="174"/>
        <end position="202"/>
    </location>
</feature>
<dbReference type="PaxDb" id="4097-A0A1S3XEU7"/>
<dbReference type="OrthoDB" id="3549872at2759"/>
<organism evidence="3">
    <name type="scientific">Nicotiana tabacum</name>
    <name type="common">Common tobacco</name>
    <dbReference type="NCBI Taxonomy" id="4097"/>
    <lineage>
        <taxon>Eukaryota</taxon>
        <taxon>Viridiplantae</taxon>
        <taxon>Streptophyta</taxon>
        <taxon>Embryophyta</taxon>
        <taxon>Tracheophyta</taxon>
        <taxon>Spermatophyta</taxon>
        <taxon>Magnoliopsida</taxon>
        <taxon>eudicotyledons</taxon>
        <taxon>Gunneridae</taxon>
        <taxon>Pentapetalae</taxon>
        <taxon>asterids</taxon>
        <taxon>lamiids</taxon>
        <taxon>Solanales</taxon>
        <taxon>Solanaceae</taxon>
        <taxon>Nicotianoideae</taxon>
        <taxon>Nicotianeae</taxon>
        <taxon>Nicotiana</taxon>
    </lineage>
</organism>
<accession>A0A1S3XEU7</accession>
<sequence length="202" mass="22695">MATNDQTSQVQQKVDRIDHLRAELMNEVQAMDDVWKEKMDRLALEIETARKQLTSVEVQLRVAKEKADARARQNEDLQAQLGSAIAKQNSLVKELKIARSELEITKADAEEMVAQYRDNIEAAEARLKVTVEHVKRLSRRETLKEIHARGFDLSAEIEESKRLEVEAKKLAEHEGEEGSEGSEDGEDPDDSGDEAGSGEDQA</sequence>
<name>A0A1S3XEU7_TOBAC</name>
<feature type="region of interest" description="Disordered" evidence="2">
    <location>
        <begin position="165"/>
        <end position="202"/>
    </location>
</feature>
<reference evidence="3" key="1">
    <citation type="submission" date="2025-08" db="UniProtKB">
        <authorList>
            <consortium name="RefSeq"/>
        </authorList>
    </citation>
    <scope>IDENTIFICATION</scope>
</reference>
<evidence type="ECO:0000313" key="3">
    <source>
        <dbReference type="RefSeq" id="XP_016438348.1"/>
    </source>
</evidence>
<keyword evidence="1" id="KW-0175">Coiled coil</keyword>